<evidence type="ECO:0000256" key="1">
    <source>
        <dbReference type="ARBA" id="ARBA00012513"/>
    </source>
</evidence>
<evidence type="ECO:0000256" key="2">
    <source>
        <dbReference type="ARBA" id="ARBA00022527"/>
    </source>
</evidence>
<evidence type="ECO:0000256" key="8">
    <source>
        <dbReference type="PROSITE-ProRule" id="PRU10141"/>
    </source>
</evidence>
<feature type="compositionally biased region" description="Low complexity" evidence="10">
    <location>
        <begin position="62"/>
        <end position="74"/>
    </location>
</feature>
<evidence type="ECO:0000313" key="12">
    <source>
        <dbReference type="EMBL" id="CAD8877868.1"/>
    </source>
</evidence>
<accession>A0A7S1FMK6</accession>
<keyword evidence="3" id="KW-0808">Transferase</keyword>
<dbReference type="GO" id="GO:0005634">
    <property type="term" value="C:nucleus"/>
    <property type="evidence" value="ECO:0007669"/>
    <property type="project" value="TreeGrafter"/>
</dbReference>
<dbReference type="GO" id="GO:0004694">
    <property type="term" value="F:eukaryotic translation initiation factor 2alpha kinase activity"/>
    <property type="evidence" value="ECO:0007669"/>
    <property type="project" value="TreeGrafter"/>
</dbReference>
<dbReference type="EMBL" id="HBFR01006999">
    <property type="protein sequence ID" value="CAD8877868.1"/>
    <property type="molecule type" value="Transcribed_RNA"/>
</dbReference>
<dbReference type="Pfam" id="PF00069">
    <property type="entry name" value="Pkinase"/>
    <property type="match status" value="3"/>
</dbReference>
<dbReference type="AlphaFoldDB" id="A0A7S1FMK6"/>
<dbReference type="EC" id="2.7.11.1" evidence="1"/>
<dbReference type="InterPro" id="IPR011009">
    <property type="entry name" value="Kinase-like_dom_sf"/>
</dbReference>
<dbReference type="Gene3D" id="1.10.510.10">
    <property type="entry name" value="Transferase(Phosphotransferase) domain 1"/>
    <property type="match status" value="1"/>
</dbReference>
<dbReference type="GO" id="GO:0017148">
    <property type="term" value="P:negative regulation of translation"/>
    <property type="evidence" value="ECO:0007669"/>
    <property type="project" value="UniProtKB-KW"/>
</dbReference>
<feature type="domain" description="Protein kinase" evidence="11">
    <location>
        <begin position="229"/>
        <end position="831"/>
    </location>
</feature>
<reference evidence="12" key="1">
    <citation type="submission" date="2021-01" db="EMBL/GenBank/DDBJ databases">
        <authorList>
            <person name="Corre E."/>
            <person name="Pelletier E."/>
            <person name="Niang G."/>
            <person name="Scheremetjew M."/>
            <person name="Finn R."/>
            <person name="Kale V."/>
            <person name="Holt S."/>
            <person name="Cochrane G."/>
            <person name="Meng A."/>
            <person name="Brown T."/>
            <person name="Cohen L."/>
        </authorList>
    </citation>
    <scope>NUCLEOTIDE SEQUENCE</scope>
    <source>
        <strain evidence="12">308</strain>
    </source>
</reference>
<dbReference type="SUPFAM" id="SSF56112">
    <property type="entry name" value="Protein kinase-like (PK-like)"/>
    <property type="match status" value="1"/>
</dbReference>
<feature type="binding site" evidence="8">
    <location>
        <position position="259"/>
    </location>
    <ligand>
        <name>ATP</name>
        <dbReference type="ChEBI" id="CHEBI:30616"/>
    </ligand>
</feature>
<feature type="region of interest" description="Disordered" evidence="10">
    <location>
        <begin position="415"/>
        <end position="435"/>
    </location>
</feature>
<dbReference type="InterPro" id="IPR017441">
    <property type="entry name" value="Protein_kinase_ATP_BS"/>
</dbReference>
<feature type="coiled-coil region" evidence="9">
    <location>
        <begin position="866"/>
        <end position="893"/>
    </location>
</feature>
<evidence type="ECO:0000256" key="9">
    <source>
        <dbReference type="SAM" id="Coils"/>
    </source>
</evidence>
<protein>
    <recommendedName>
        <fullName evidence="1">non-specific serine/threonine protein kinase</fullName>
        <ecNumber evidence="1">2.7.11.1</ecNumber>
    </recommendedName>
</protein>
<evidence type="ECO:0000256" key="10">
    <source>
        <dbReference type="SAM" id="MobiDB-lite"/>
    </source>
</evidence>
<feature type="compositionally biased region" description="Polar residues" evidence="10">
    <location>
        <begin position="14"/>
        <end position="27"/>
    </location>
</feature>
<feature type="region of interest" description="Disordered" evidence="10">
    <location>
        <begin position="1"/>
        <end position="74"/>
    </location>
</feature>
<dbReference type="SMART" id="SM00220">
    <property type="entry name" value="S_TKc"/>
    <property type="match status" value="1"/>
</dbReference>
<evidence type="ECO:0000256" key="6">
    <source>
        <dbReference type="ARBA" id="ARBA00022840"/>
    </source>
</evidence>
<evidence type="ECO:0000256" key="7">
    <source>
        <dbReference type="ARBA" id="ARBA00023193"/>
    </source>
</evidence>
<dbReference type="InterPro" id="IPR050339">
    <property type="entry name" value="CC_SR_Kinase"/>
</dbReference>
<gene>
    <name evidence="12" type="ORF">CHYS00102_LOCUS5052</name>
</gene>
<evidence type="ECO:0000256" key="4">
    <source>
        <dbReference type="ARBA" id="ARBA00022741"/>
    </source>
</evidence>
<evidence type="ECO:0000256" key="3">
    <source>
        <dbReference type="ARBA" id="ARBA00022679"/>
    </source>
</evidence>
<feature type="compositionally biased region" description="Polar residues" evidence="10">
    <location>
        <begin position="418"/>
        <end position="427"/>
    </location>
</feature>
<dbReference type="PANTHER" id="PTHR11042">
    <property type="entry name" value="EUKARYOTIC TRANSLATION INITIATION FACTOR 2-ALPHA KINASE EIF2-ALPHA KINASE -RELATED"/>
    <property type="match status" value="1"/>
</dbReference>
<dbReference type="GO" id="GO:0005524">
    <property type="term" value="F:ATP binding"/>
    <property type="evidence" value="ECO:0007669"/>
    <property type="project" value="UniProtKB-UniRule"/>
</dbReference>
<dbReference type="Gene3D" id="3.30.200.20">
    <property type="entry name" value="Phosphorylase Kinase, domain 1"/>
    <property type="match status" value="1"/>
</dbReference>
<keyword evidence="9" id="KW-0175">Coiled coil</keyword>
<keyword evidence="4 8" id="KW-0547">Nucleotide-binding</keyword>
<keyword evidence="7" id="KW-0652">Protein synthesis inhibitor</keyword>
<dbReference type="GO" id="GO:0005737">
    <property type="term" value="C:cytoplasm"/>
    <property type="evidence" value="ECO:0007669"/>
    <property type="project" value="TreeGrafter"/>
</dbReference>
<dbReference type="PROSITE" id="PS00107">
    <property type="entry name" value="PROTEIN_KINASE_ATP"/>
    <property type="match status" value="1"/>
</dbReference>
<feature type="region of interest" description="Disordered" evidence="10">
    <location>
        <begin position="361"/>
        <end position="383"/>
    </location>
</feature>
<keyword evidence="6 8" id="KW-0067">ATP-binding</keyword>
<evidence type="ECO:0000256" key="5">
    <source>
        <dbReference type="ARBA" id="ARBA00022777"/>
    </source>
</evidence>
<dbReference type="PANTHER" id="PTHR11042:SF160">
    <property type="entry name" value="EUKARYOTIC TRANSLATION INITIATION FACTOR 2-ALPHA KINASE 1"/>
    <property type="match status" value="1"/>
</dbReference>
<evidence type="ECO:0000259" key="11">
    <source>
        <dbReference type="PROSITE" id="PS50011"/>
    </source>
</evidence>
<name>A0A7S1FMK6_9STRA</name>
<sequence>MSLFPAKNGKAVTPSGTTVAKSPSPCSNLIEIVPSTSSSSSDSEIENNESPDARRRKSTLDSYESGSDMSPSSPCSLQNYLHGYLPFHLLTDGCASSPPSSPPVFPPNENPIIHNTNANTTSPPTTTTSAITSQYAGQENGRLILLMMLLAHVCALHDPTPQSFYAHIIDLHRRGVLDGSAIAYLVEMGVIQPSLLASSCAQNKDSISPTQSAPPPPPPILLSRYRREFEEIATIGRGNFGTVYLSSSRVDGRRYAIKKIVLHMDSDHTDVGELLRREVQCLARCDHPNVVRYYTAWMEPGWMNGDGPFPAGGGIGTLDNGHRALAEINNVFVEKVSSTTIGGENSGSRSEDDDSKLGMHYHHRRQTTKNDCAPEQSSYLGDPQLNRMLSNLNTTKEKSVTGTLHKDAKNGARDLFTGKSSWSSTANNERKEDGDHKNGLGIFHWEGDSADESDYIGNLDVGYNNKHDGDCSEWSEWSGDNTRSLKHHDSCSAFTFDEERPAEQRLRMWYERKGGSEAGTSRSDMEMDYTNEDNIFSGYGPIVPYDSCVGNLSTHKLPPHGPPATAATAAPPIQYSICLFIQMQLCRPTTLADWIRERNARLMPLAQTKNGDANAATDSLCSHPSELRAAEDVALQIVKGLVHIHSCGIVHRDLKPSNIFADGGDVHKPTFRIGDFGLSKLVYSNDGKKDGKGDIWHKEYYPIDDSGKDGSHSAVAAPSLLTQGERHTLGVGTASYASPEQISTTNYGPPSDIFSLGIILLEIFCILRSGHERAAAFYGCRHSNGRRRNLPENLEANLPKIATWIRRCTDADPAGRPSAHELLLELEQAGWGTDTPRSKIEDEGQLIPLSSNILSRSPGACPPTEIEDLRLMVEDQRKKMNEKDEIIRKLQKQLNELGTGCSDVDS</sequence>
<dbReference type="PROSITE" id="PS50011">
    <property type="entry name" value="PROTEIN_KINASE_DOM"/>
    <property type="match status" value="1"/>
</dbReference>
<keyword evidence="5" id="KW-0418">Kinase</keyword>
<dbReference type="InterPro" id="IPR000719">
    <property type="entry name" value="Prot_kinase_dom"/>
</dbReference>
<proteinExistence type="predicted"/>
<feature type="compositionally biased region" description="Low complexity" evidence="10">
    <location>
        <begin position="31"/>
        <end position="42"/>
    </location>
</feature>
<keyword evidence="2" id="KW-0723">Serine/threonine-protein kinase</keyword>
<organism evidence="12">
    <name type="scientific">Corethron hystrix</name>
    <dbReference type="NCBI Taxonomy" id="216773"/>
    <lineage>
        <taxon>Eukaryota</taxon>
        <taxon>Sar</taxon>
        <taxon>Stramenopiles</taxon>
        <taxon>Ochrophyta</taxon>
        <taxon>Bacillariophyta</taxon>
        <taxon>Coscinodiscophyceae</taxon>
        <taxon>Corethrophycidae</taxon>
        <taxon>Corethrales</taxon>
        <taxon>Corethraceae</taxon>
        <taxon>Corethron</taxon>
    </lineage>
</organism>